<comment type="caution">
    <text evidence="1">The sequence shown here is derived from an EMBL/GenBank/DDBJ whole genome shotgun (WGS) entry which is preliminary data.</text>
</comment>
<proteinExistence type="predicted"/>
<gene>
    <name evidence="1" type="ORF">MG293_004689</name>
</gene>
<protein>
    <submittedName>
        <fullName evidence="1">Uncharacterized protein</fullName>
    </submittedName>
</protein>
<evidence type="ECO:0000313" key="2">
    <source>
        <dbReference type="Proteomes" id="UP001214576"/>
    </source>
</evidence>
<dbReference type="EMBL" id="JAKZEL010000004">
    <property type="protein sequence ID" value="KAI4544423.1"/>
    <property type="molecule type" value="Genomic_DNA"/>
</dbReference>
<sequence length="134" mass="14455">MLKTPPPGTTLSGDLHLSIFVEISTVSCSSAVVYDSVHIPFDSSSFWATVGVFACEGKKEKNFPRTSGVPDVVGLPVTGGGSPCTCPTLRSTDKCHFPYPGDLKHIWLLNSEKGQIEDIPQMVSGVPEWVEDFN</sequence>
<dbReference type="AlphaFoldDB" id="A0AAD4YDY7"/>
<reference evidence="1" key="1">
    <citation type="submission" date="2022-03" db="EMBL/GenBank/DDBJ databases">
        <title>Genomic analyses of argali, domestic sheep and their hybrids provide insights into chromosomal evolution, heterosis and genetic basis of agronomic traits.</title>
        <authorList>
            <person name="Li M."/>
        </authorList>
    </citation>
    <scope>NUCLEOTIDE SEQUENCE</scope>
    <source>
        <strain evidence="1">CAU-MHL-2022a</strain>
        <tissue evidence="1">Skin</tissue>
    </source>
</reference>
<name>A0AAD4YDY7_OVIAM</name>
<evidence type="ECO:0000313" key="1">
    <source>
        <dbReference type="EMBL" id="KAI4544423.1"/>
    </source>
</evidence>
<dbReference type="Proteomes" id="UP001214576">
    <property type="component" value="Unassembled WGS sequence"/>
</dbReference>
<organism evidence="1 2">
    <name type="scientific">Ovis ammon polii</name>
    <dbReference type="NCBI Taxonomy" id="230172"/>
    <lineage>
        <taxon>Eukaryota</taxon>
        <taxon>Metazoa</taxon>
        <taxon>Chordata</taxon>
        <taxon>Craniata</taxon>
        <taxon>Vertebrata</taxon>
        <taxon>Euteleostomi</taxon>
        <taxon>Mammalia</taxon>
        <taxon>Eutheria</taxon>
        <taxon>Laurasiatheria</taxon>
        <taxon>Artiodactyla</taxon>
        <taxon>Ruminantia</taxon>
        <taxon>Pecora</taxon>
        <taxon>Bovidae</taxon>
        <taxon>Caprinae</taxon>
        <taxon>Ovis</taxon>
    </lineage>
</organism>
<accession>A0AAD4YDY7</accession>
<keyword evidence="2" id="KW-1185">Reference proteome</keyword>